<organism evidence="2 3">
    <name type="scientific">Caenorhabditis tropicalis</name>
    <dbReference type="NCBI Taxonomy" id="1561998"/>
    <lineage>
        <taxon>Eukaryota</taxon>
        <taxon>Metazoa</taxon>
        <taxon>Ecdysozoa</taxon>
        <taxon>Nematoda</taxon>
        <taxon>Chromadorea</taxon>
        <taxon>Rhabditida</taxon>
        <taxon>Rhabditina</taxon>
        <taxon>Rhabditomorpha</taxon>
        <taxon>Rhabditoidea</taxon>
        <taxon>Rhabditidae</taxon>
        <taxon>Peloderinae</taxon>
        <taxon>Caenorhabditis</taxon>
    </lineage>
</organism>
<dbReference type="InterPro" id="IPR001810">
    <property type="entry name" value="F-box_dom"/>
</dbReference>
<dbReference type="PROSITE" id="PS50181">
    <property type="entry name" value="FBOX"/>
    <property type="match status" value="1"/>
</dbReference>
<evidence type="ECO:0000313" key="2">
    <source>
        <dbReference type="Proteomes" id="UP000095282"/>
    </source>
</evidence>
<dbReference type="Proteomes" id="UP000095282">
    <property type="component" value="Unplaced"/>
</dbReference>
<dbReference type="eggNOG" id="ENOG502TKI5">
    <property type="taxonomic scope" value="Eukaryota"/>
</dbReference>
<feature type="domain" description="F-box" evidence="1">
    <location>
        <begin position="2"/>
        <end position="50"/>
    </location>
</feature>
<reference evidence="3" key="1">
    <citation type="submission" date="2016-11" db="UniProtKB">
        <authorList>
            <consortium name="WormBaseParasite"/>
        </authorList>
    </citation>
    <scope>IDENTIFICATION</scope>
</reference>
<dbReference type="PANTHER" id="PTHR21503">
    <property type="entry name" value="F-BOX-CONTAINING HYPOTHETICAL PROTEIN C.ELEGANS"/>
    <property type="match status" value="1"/>
</dbReference>
<dbReference type="WBParaSite" id="Csp11.Scaffold630.g19117.t1">
    <property type="protein sequence ID" value="Csp11.Scaffold630.g19117.t1"/>
    <property type="gene ID" value="Csp11.Scaffold630.g19117"/>
</dbReference>
<protein>
    <submittedName>
        <fullName evidence="3">F-box domain-containing protein</fullName>
    </submittedName>
</protein>
<keyword evidence="2" id="KW-1185">Reference proteome</keyword>
<evidence type="ECO:0000259" key="1">
    <source>
        <dbReference type="PROSITE" id="PS50181"/>
    </source>
</evidence>
<sequence length="267" mass="31706">MPFLLLRLPCLALEEIVKNWDHKEILFLAETSQKARRLISRHTNSYFVKITVIDEYFATYIQMFYTDGKHFHTSWRFKTLLPIFYDYERNDVLSCWRQDEQAVQEILNLLNDILRIELVSFINNSNNACRLVPIAEYVVLKNLKIGRVDWGWFSGDEEMEERLLMVSKDATNFKMEKFGIRFDHFHLFKMDRFEIENAEWMTVDQVIALRNCKKIRLRSVCFGSTDINKILLEYMENPGELQELRLSSSQIISLREVVTGLNAVEVR</sequence>
<name>A0A1I7UT87_9PELO</name>
<accession>A0A1I7UT87</accession>
<evidence type="ECO:0000313" key="3">
    <source>
        <dbReference type="WBParaSite" id="Csp11.Scaffold630.g19117.t1"/>
    </source>
</evidence>
<dbReference type="PANTHER" id="PTHR21503:SF8">
    <property type="entry name" value="F-BOX ASSOCIATED DOMAIN-CONTAINING PROTEIN-RELATED"/>
    <property type="match status" value="1"/>
</dbReference>
<proteinExistence type="predicted"/>
<dbReference type="AlphaFoldDB" id="A0A1I7UT87"/>